<dbReference type="RefSeq" id="WP_152746130.1">
    <property type="nucleotide sequence ID" value="NZ_VUAZ01000038.1"/>
</dbReference>
<sequence>MRDFYVIAKKDAEPKISNSPDWPKIIGYCYEDKFFIFIEGNGYGFNGIVLPEHIAREAKWDKLFTELHAHWILSSIENFKFSDRISFETHLKFKNPLIEILKS</sequence>
<dbReference type="Proteomes" id="UP000326112">
    <property type="component" value="Unassembled WGS sequence"/>
</dbReference>
<keyword evidence="2" id="KW-1185">Reference proteome</keyword>
<proteinExistence type="predicted"/>
<protein>
    <recommendedName>
        <fullName evidence="3">Immunity protein 45 domain-containing protein</fullName>
    </recommendedName>
</protein>
<accession>A0A5N7KI98</accession>
<name>A0A5N7KI98_9PSED</name>
<evidence type="ECO:0000313" key="2">
    <source>
        <dbReference type="Proteomes" id="UP000326112"/>
    </source>
</evidence>
<reference evidence="1 2" key="1">
    <citation type="journal article" date="2020" name="Int. J. Syst. Evol. Microbiol.">
        <title>Pseudomonas kitaguniensis sp. nov., a pathogen causing bacterial rot of Welsh onion in Japan.</title>
        <authorList>
            <person name="Sawada H."/>
            <person name="Fujikawa T."/>
            <person name="Nishiwaki Y."/>
            <person name="Horita H."/>
        </authorList>
    </citation>
    <scope>NUCLEOTIDE SEQUENCE [LARGE SCALE GENOMIC DNA]</scope>
    <source>
        <strain evidence="1 2">MAFF 212408</strain>
    </source>
</reference>
<gene>
    <name evidence="1" type="ORF">F0169_07380</name>
</gene>
<reference evidence="1 2" key="2">
    <citation type="journal article" date="2023" name="Plant Pathol.">
        <title>Dismantling and reorganizing Pseudomonas marginalis sensu#lato.</title>
        <authorList>
            <person name="Sawada H."/>
            <person name="Fujikawa T."/>
            <person name="Satou M."/>
        </authorList>
    </citation>
    <scope>NUCLEOTIDE SEQUENCE [LARGE SCALE GENOMIC DNA]</scope>
    <source>
        <strain evidence="1 2">MAFF 212408</strain>
    </source>
</reference>
<evidence type="ECO:0000313" key="1">
    <source>
        <dbReference type="EMBL" id="MPR01914.1"/>
    </source>
</evidence>
<dbReference type="EMBL" id="VUAZ01000038">
    <property type="protein sequence ID" value="MPR01914.1"/>
    <property type="molecule type" value="Genomic_DNA"/>
</dbReference>
<comment type="caution">
    <text evidence="1">The sequence shown here is derived from an EMBL/GenBank/DDBJ whole genome shotgun (WGS) entry which is preliminary data.</text>
</comment>
<organism evidence="1 2">
    <name type="scientific">Pseudomonas kitaguniensis</name>
    <dbReference type="NCBI Taxonomy" id="2607908"/>
    <lineage>
        <taxon>Bacteria</taxon>
        <taxon>Pseudomonadati</taxon>
        <taxon>Pseudomonadota</taxon>
        <taxon>Gammaproteobacteria</taxon>
        <taxon>Pseudomonadales</taxon>
        <taxon>Pseudomonadaceae</taxon>
        <taxon>Pseudomonas</taxon>
    </lineage>
</organism>
<evidence type="ECO:0008006" key="3">
    <source>
        <dbReference type="Google" id="ProtNLM"/>
    </source>
</evidence>